<reference evidence="4 5" key="2">
    <citation type="submission" date="2009-02" db="EMBL/GenBank/DDBJ databases">
        <title>Draft genome sequence of Clostridium methylpentosum (DSM 5476).</title>
        <authorList>
            <person name="Sudarsanam P."/>
            <person name="Ley R."/>
            <person name="Guruge J."/>
            <person name="Turnbaugh P.J."/>
            <person name="Mahowald M."/>
            <person name="Liep D."/>
            <person name="Gordon J."/>
        </authorList>
    </citation>
    <scope>NUCLEOTIDE SEQUENCE [LARGE SCALE GENOMIC DNA]</scope>
    <source>
        <strain evidence="4 5">DSM 5476</strain>
    </source>
</reference>
<dbReference type="NCBIfam" id="TIGR00654">
    <property type="entry name" value="PhzF_family"/>
    <property type="match status" value="1"/>
</dbReference>
<dbReference type="GO" id="GO:0005737">
    <property type="term" value="C:cytoplasm"/>
    <property type="evidence" value="ECO:0007669"/>
    <property type="project" value="TreeGrafter"/>
</dbReference>
<dbReference type="GO" id="GO:0016853">
    <property type="term" value="F:isomerase activity"/>
    <property type="evidence" value="ECO:0007669"/>
    <property type="project" value="UniProtKB-KW"/>
</dbReference>
<feature type="active site" evidence="3">
    <location>
        <position position="46"/>
    </location>
</feature>
<dbReference type="AlphaFoldDB" id="C0EJ78"/>
<dbReference type="HOGENOM" id="CLU_048756_2_2_9"/>
<keyword evidence="5" id="KW-1185">Reference proteome</keyword>
<dbReference type="PANTHER" id="PTHR13774">
    <property type="entry name" value="PHENAZINE BIOSYNTHESIS PROTEIN"/>
    <property type="match status" value="1"/>
</dbReference>
<dbReference type="eggNOG" id="COG0384">
    <property type="taxonomic scope" value="Bacteria"/>
</dbReference>
<accession>C0EJ78</accession>
<gene>
    <name evidence="4" type="ORF">CLOSTMETH_03930</name>
</gene>
<organism evidence="4 5">
    <name type="scientific">[Clostridium] methylpentosum DSM 5476</name>
    <dbReference type="NCBI Taxonomy" id="537013"/>
    <lineage>
        <taxon>Bacteria</taxon>
        <taxon>Bacillati</taxon>
        <taxon>Bacillota</taxon>
        <taxon>Clostridia</taxon>
        <taxon>Eubacteriales</taxon>
        <taxon>Oscillospiraceae</taxon>
        <taxon>Oscillospiraceae incertae sedis</taxon>
    </lineage>
</organism>
<evidence type="ECO:0000256" key="3">
    <source>
        <dbReference type="PIRSR" id="PIRSR016184-1"/>
    </source>
</evidence>
<sequence>MIIPVYHIDAFADKEFQGNPAAVCILQSWLPDRVMQLIAQEHNLAETAFCVPNGRIWQLRWFTPEQEIDLCGHATLATAYVLFEQYGILGNAITFHTQSGELVVLRQGKFYSMSLPVRRGMSCEIPKDVADALGMQPVQALRARDLVLVFQTQREIEQMVPDFSRLAQSEEFGIVVTAPGTETDFVSRYFAPGCSLPEDPVTGSAHCTLVPYWAQRLGKTKLTARQLSKRGGSLWCRLEQESVFVSGKAILFSRGDIHLHKEEFSSV</sequence>
<dbReference type="EMBL" id="ACEC01000136">
    <property type="protein sequence ID" value="EEG28543.1"/>
    <property type="molecule type" value="Genomic_DNA"/>
</dbReference>
<dbReference type="SUPFAM" id="SSF54506">
    <property type="entry name" value="Diaminopimelate epimerase-like"/>
    <property type="match status" value="1"/>
</dbReference>
<name>C0EJ78_9FIRM</name>
<dbReference type="PIRSF" id="PIRSF016184">
    <property type="entry name" value="PhzC_PhzF"/>
    <property type="match status" value="1"/>
</dbReference>
<dbReference type="Gene3D" id="3.10.310.10">
    <property type="entry name" value="Diaminopimelate Epimerase, Chain A, domain 1"/>
    <property type="match status" value="2"/>
</dbReference>
<dbReference type="PANTHER" id="PTHR13774:SF17">
    <property type="entry name" value="PHENAZINE BIOSYNTHESIS-LIKE DOMAIN-CONTAINING PROTEIN"/>
    <property type="match status" value="1"/>
</dbReference>
<evidence type="ECO:0000313" key="5">
    <source>
        <dbReference type="Proteomes" id="UP000003340"/>
    </source>
</evidence>
<evidence type="ECO:0000256" key="2">
    <source>
        <dbReference type="ARBA" id="ARBA00023235"/>
    </source>
</evidence>
<reference evidence="4 5" key="1">
    <citation type="submission" date="2009-01" db="EMBL/GenBank/DDBJ databases">
        <authorList>
            <person name="Fulton L."/>
            <person name="Clifton S."/>
            <person name="Fulton B."/>
            <person name="Xu J."/>
            <person name="Minx P."/>
            <person name="Pepin K.H."/>
            <person name="Johnson M."/>
            <person name="Bhonagiri V."/>
            <person name="Nash W.E."/>
            <person name="Mardis E.R."/>
            <person name="Wilson R.K."/>
        </authorList>
    </citation>
    <scope>NUCLEOTIDE SEQUENCE [LARGE SCALE GENOMIC DNA]</scope>
    <source>
        <strain evidence="4 5">DSM 5476</strain>
    </source>
</reference>
<keyword evidence="2" id="KW-0413">Isomerase</keyword>
<dbReference type="STRING" id="537013.CLOSTMETH_03930"/>
<comment type="similarity">
    <text evidence="1">Belongs to the PhzF family.</text>
</comment>
<dbReference type="Proteomes" id="UP000003340">
    <property type="component" value="Unassembled WGS sequence"/>
</dbReference>
<protein>
    <submittedName>
        <fullName evidence="4">Phenazine biosynthesis protein, PhzF family</fullName>
    </submittedName>
</protein>
<evidence type="ECO:0000256" key="1">
    <source>
        <dbReference type="ARBA" id="ARBA00008270"/>
    </source>
</evidence>
<comment type="caution">
    <text evidence="4">The sequence shown here is derived from an EMBL/GenBank/DDBJ whole genome shotgun (WGS) entry which is preliminary data.</text>
</comment>
<evidence type="ECO:0000313" key="4">
    <source>
        <dbReference type="EMBL" id="EEG28543.1"/>
    </source>
</evidence>
<dbReference type="InterPro" id="IPR003719">
    <property type="entry name" value="Phenazine_PhzF-like"/>
</dbReference>
<proteinExistence type="inferred from homology"/>
<dbReference type="Pfam" id="PF02567">
    <property type="entry name" value="PhzC-PhzF"/>
    <property type="match status" value="1"/>
</dbReference>